<protein>
    <submittedName>
        <fullName evidence="1">Uncharacterized protein</fullName>
    </submittedName>
</protein>
<sequence length="152" mass="16025">MLALVVLFAGCDPEPPSVVSEDARVELGAAGVEWRPLAEGDPVELVAGLQGGWHVDVAVRGRGLEPSGVALRYEARAPGSEASMSFVTEALLNEDNVLWVEGDWLRPGGRVVFDIAGPEEVVGAEVCLLVTASADAWMGEDSRCVTVVDELP</sequence>
<name>A6G4E0_9BACT</name>
<gene>
    <name evidence="1" type="ORF">PPSIR1_03908</name>
</gene>
<dbReference type="AlphaFoldDB" id="A6G4E0"/>
<reference evidence="1 2" key="1">
    <citation type="submission" date="2007-06" db="EMBL/GenBank/DDBJ databases">
        <authorList>
            <person name="Shimkets L."/>
            <person name="Ferriera S."/>
            <person name="Johnson J."/>
            <person name="Kravitz S."/>
            <person name="Beeson K."/>
            <person name="Sutton G."/>
            <person name="Rogers Y.-H."/>
            <person name="Friedman R."/>
            <person name="Frazier M."/>
            <person name="Venter J.C."/>
        </authorList>
    </citation>
    <scope>NUCLEOTIDE SEQUENCE [LARGE SCALE GENOMIC DNA]</scope>
    <source>
        <strain evidence="1 2">SIR-1</strain>
    </source>
</reference>
<proteinExistence type="predicted"/>
<organism evidence="1 2">
    <name type="scientific">Plesiocystis pacifica SIR-1</name>
    <dbReference type="NCBI Taxonomy" id="391625"/>
    <lineage>
        <taxon>Bacteria</taxon>
        <taxon>Pseudomonadati</taxon>
        <taxon>Myxococcota</taxon>
        <taxon>Polyangia</taxon>
        <taxon>Nannocystales</taxon>
        <taxon>Nannocystaceae</taxon>
        <taxon>Plesiocystis</taxon>
    </lineage>
</organism>
<comment type="caution">
    <text evidence="1">The sequence shown here is derived from an EMBL/GenBank/DDBJ whole genome shotgun (WGS) entry which is preliminary data.</text>
</comment>
<keyword evidence="2" id="KW-1185">Reference proteome</keyword>
<evidence type="ECO:0000313" key="1">
    <source>
        <dbReference type="EMBL" id="EDM79252.1"/>
    </source>
</evidence>
<evidence type="ECO:0000313" key="2">
    <source>
        <dbReference type="Proteomes" id="UP000005801"/>
    </source>
</evidence>
<dbReference type="EMBL" id="ABCS01000021">
    <property type="protein sequence ID" value="EDM79252.1"/>
    <property type="molecule type" value="Genomic_DNA"/>
</dbReference>
<dbReference type="Proteomes" id="UP000005801">
    <property type="component" value="Unassembled WGS sequence"/>
</dbReference>
<accession>A6G4E0</accession>